<organism evidence="2 3">
    <name type="scientific">Heterocephalus glaber</name>
    <name type="common">Naked mole rat</name>
    <dbReference type="NCBI Taxonomy" id="10181"/>
    <lineage>
        <taxon>Eukaryota</taxon>
        <taxon>Metazoa</taxon>
        <taxon>Chordata</taxon>
        <taxon>Craniata</taxon>
        <taxon>Vertebrata</taxon>
        <taxon>Euteleostomi</taxon>
        <taxon>Mammalia</taxon>
        <taxon>Eutheria</taxon>
        <taxon>Euarchontoglires</taxon>
        <taxon>Glires</taxon>
        <taxon>Rodentia</taxon>
        <taxon>Hystricomorpha</taxon>
        <taxon>Bathyergidae</taxon>
        <taxon>Heterocephalus</taxon>
    </lineage>
</organism>
<sequence length="301" mass="30676">METRKLTLRSKSREDSAWAPRSVVLAAGAGRPGPPPAPGPGLGGQTHGPASVSASRCEPLRETGRAEAACAPVPTLSPAQRALGTPAQRSPGSRRAQGGAAAVGRAEPSPNRAEAFAPRHLPTGPAEEGPVRPGLTDRKAAQSRVSSRPPSPSAAQGPGPLRTPGGSGRRAARSSLGSLQRCLGPRPGGEARRQHSKATPGGAQGRGTSAPPCPGAGDWESGALGHLREAARPGPARPPGMDARGSAVCKAPSRAALPKVQAGGARRRSPGQRDMEAVRTAQLTTLRNRTPELLERGEDDC</sequence>
<protein>
    <submittedName>
        <fullName evidence="3">Serine/arginine repetitive matrix protein 3-like</fullName>
    </submittedName>
</protein>
<dbReference type="Proteomes" id="UP000694906">
    <property type="component" value="Unplaced"/>
</dbReference>
<dbReference type="GeneID" id="110347938"/>
<evidence type="ECO:0000313" key="2">
    <source>
        <dbReference type="Proteomes" id="UP000694906"/>
    </source>
</evidence>
<proteinExistence type="predicted"/>
<gene>
    <name evidence="3" type="primary">LOC110347938</name>
</gene>
<feature type="compositionally biased region" description="Low complexity" evidence="1">
    <location>
        <begin position="142"/>
        <end position="160"/>
    </location>
</feature>
<feature type="compositionally biased region" description="Basic and acidic residues" evidence="1">
    <location>
        <begin position="289"/>
        <end position="301"/>
    </location>
</feature>
<feature type="compositionally biased region" description="Basic and acidic residues" evidence="1">
    <location>
        <begin position="1"/>
        <end position="16"/>
    </location>
</feature>
<evidence type="ECO:0000313" key="3">
    <source>
        <dbReference type="RefSeq" id="XP_021109371.1"/>
    </source>
</evidence>
<name>A0AAX6SLF4_HETGA</name>
<keyword evidence="2" id="KW-1185">Reference proteome</keyword>
<feature type="region of interest" description="Disordered" evidence="1">
    <location>
        <begin position="1"/>
        <end position="301"/>
    </location>
</feature>
<feature type="compositionally biased region" description="Low complexity" evidence="1">
    <location>
        <begin position="88"/>
        <end position="106"/>
    </location>
</feature>
<evidence type="ECO:0000256" key="1">
    <source>
        <dbReference type="SAM" id="MobiDB-lite"/>
    </source>
</evidence>
<dbReference type="RefSeq" id="XP_021109371.1">
    <property type="nucleotide sequence ID" value="XM_021253712.1"/>
</dbReference>
<dbReference type="AlphaFoldDB" id="A0AAX6SLF4"/>
<accession>A0AAX6SLF4</accession>
<reference evidence="3" key="1">
    <citation type="submission" date="2025-08" db="UniProtKB">
        <authorList>
            <consortium name="RefSeq"/>
        </authorList>
    </citation>
    <scope>IDENTIFICATION</scope>
</reference>